<organism evidence="3">
    <name type="scientific">Brugia pahangi</name>
    <name type="common">Filarial nematode worm</name>
    <dbReference type="NCBI Taxonomy" id="6280"/>
    <lineage>
        <taxon>Eukaryota</taxon>
        <taxon>Metazoa</taxon>
        <taxon>Ecdysozoa</taxon>
        <taxon>Nematoda</taxon>
        <taxon>Chromadorea</taxon>
        <taxon>Rhabditida</taxon>
        <taxon>Spirurina</taxon>
        <taxon>Spiruromorpha</taxon>
        <taxon>Filarioidea</taxon>
        <taxon>Onchocercidae</taxon>
        <taxon>Brugia</taxon>
    </lineage>
</organism>
<name>A0A0N4TN25_BRUPA</name>
<dbReference type="Proteomes" id="UP000278627">
    <property type="component" value="Unassembled WGS sequence"/>
</dbReference>
<evidence type="ECO:0000313" key="2">
    <source>
        <dbReference type="Proteomes" id="UP000278627"/>
    </source>
</evidence>
<sequence>MLENTNERLHPACLTPTGYIPEQEMIAASETVVFHNDVLEGFSEFSQQIDNELVDTEDEIMSVATNISEEQQLMLFDVEDDIFTEEVVIGEEAFADEVISKPKKLPKELKQQVNVVSAIMNDLNVVVSSLNNASQGAGYIRKIMVQQFLNRELGDIYTAINNQECDLNRNIEMNNGNDKTTVNFQFSSSDRQPLSIKMQIEGFRATLDDIILVHLSAFICDNQKTSVPLNLKINLMDTQITIGDPRAKPLRIKLNDCVIEQTEEDDTIL</sequence>
<dbReference type="EMBL" id="UZAD01013167">
    <property type="protein sequence ID" value="VDN91020.1"/>
    <property type="molecule type" value="Genomic_DNA"/>
</dbReference>
<protein>
    <submittedName>
        <fullName evidence="3">GAE domain-containing protein</fullName>
    </submittedName>
</protein>
<evidence type="ECO:0000313" key="1">
    <source>
        <dbReference type="EMBL" id="VDN91020.1"/>
    </source>
</evidence>
<reference evidence="1 2" key="2">
    <citation type="submission" date="2018-11" db="EMBL/GenBank/DDBJ databases">
        <authorList>
            <consortium name="Pathogen Informatics"/>
        </authorList>
    </citation>
    <scope>NUCLEOTIDE SEQUENCE [LARGE SCALE GENOMIC DNA]</scope>
</reference>
<gene>
    <name evidence="1" type="ORF">BPAG_LOCUS9834</name>
</gene>
<evidence type="ECO:0000313" key="3">
    <source>
        <dbReference type="WBParaSite" id="BPAG_0000987201-mRNA-1"/>
    </source>
</evidence>
<keyword evidence="2" id="KW-1185">Reference proteome</keyword>
<dbReference type="STRING" id="6280.A0A0N4TN25"/>
<proteinExistence type="predicted"/>
<dbReference type="AlphaFoldDB" id="A0A0N4TN25"/>
<reference evidence="3" key="1">
    <citation type="submission" date="2017-02" db="UniProtKB">
        <authorList>
            <consortium name="WormBaseParasite"/>
        </authorList>
    </citation>
    <scope>IDENTIFICATION</scope>
</reference>
<accession>A0A0N4TN25</accession>
<dbReference type="WBParaSite" id="BPAG_0000987201-mRNA-1">
    <property type="protein sequence ID" value="BPAG_0000987201-mRNA-1"/>
    <property type="gene ID" value="BPAG_0000987201"/>
</dbReference>